<dbReference type="Gene3D" id="3.40.50.10330">
    <property type="entry name" value="Probable inorganic polyphosphate/atp-NAD kinase, domain 1"/>
    <property type="match status" value="1"/>
</dbReference>
<dbReference type="GO" id="GO:0008654">
    <property type="term" value="P:phospholipid biosynthetic process"/>
    <property type="evidence" value="ECO:0007669"/>
    <property type="project" value="UniProtKB-KW"/>
</dbReference>
<protein>
    <submittedName>
        <fullName evidence="13">Lipid kinase, YegS/Rv2252/BmrU family</fullName>
    </submittedName>
</protein>
<reference evidence="13" key="1">
    <citation type="journal article" date="2015" name="Genome Announc.">
        <title>Draft Genome Sequence of Bacteroidales Strain TBC1, a Novel Isolate from a Methanogenic Wastewater Treatment System.</title>
        <authorList>
            <person name="Tourlousse D.M."/>
            <person name="Matsuura N."/>
            <person name="Sun L."/>
            <person name="Toyonaga M."/>
            <person name="Kuroda K."/>
            <person name="Ohashi A."/>
            <person name="Cruz R."/>
            <person name="Yamaguchi T."/>
            <person name="Sekiguchi Y."/>
        </authorList>
    </citation>
    <scope>NUCLEOTIDE SEQUENCE [LARGE SCALE GENOMIC DNA]</scope>
    <source>
        <strain evidence="13">TBC1</strain>
    </source>
</reference>
<keyword evidence="2" id="KW-0444">Lipid biosynthesis</keyword>
<evidence type="ECO:0000256" key="3">
    <source>
        <dbReference type="ARBA" id="ARBA00022679"/>
    </source>
</evidence>
<keyword evidence="5" id="KW-0547">Nucleotide-binding</keyword>
<evidence type="ECO:0000313" key="13">
    <source>
        <dbReference type="EMBL" id="GAP43912.1"/>
    </source>
</evidence>
<dbReference type="STRING" id="1678841.TBC1_112070"/>
<evidence type="ECO:0000256" key="9">
    <source>
        <dbReference type="ARBA" id="ARBA00023098"/>
    </source>
</evidence>
<name>A0A0S7C491_9BACT</name>
<evidence type="ECO:0000256" key="5">
    <source>
        <dbReference type="ARBA" id="ARBA00022741"/>
    </source>
</evidence>
<dbReference type="Proteomes" id="UP000053091">
    <property type="component" value="Unassembled WGS sequence"/>
</dbReference>
<dbReference type="InterPro" id="IPR016064">
    <property type="entry name" value="NAD/diacylglycerol_kinase_sf"/>
</dbReference>
<dbReference type="PANTHER" id="PTHR12358:SF106">
    <property type="entry name" value="LIPID KINASE YEGS"/>
    <property type="match status" value="1"/>
</dbReference>
<keyword evidence="7" id="KW-0067">ATP-binding</keyword>
<accession>A0A0S7C491</accession>
<dbReference type="InterPro" id="IPR001206">
    <property type="entry name" value="Diacylglycerol_kinase_cat_dom"/>
</dbReference>
<dbReference type="EMBL" id="DF968182">
    <property type="protein sequence ID" value="GAP43912.1"/>
    <property type="molecule type" value="Genomic_DNA"/>
</dbReference>
<dbReference type="Pfam" id="PF19279">
    <property type="entry name" value="YegS_C"/>
    <property type="match status" value="1"/>
</dbReference>
<evidence type="ECO:0000256" key="1">
    <source>
        <dbReference type="ARBA" id="ARBA00001946"/>
    </source>
</evidence>
<dbReference type="InterPro" id="IPR005218">
    <property type="entry name" value="Diacylglycerol/lipid_kinase"/>
</dbReference>
<dbReference type="AlphaFoldDB" id="A0A0S7C491"/>
<evidence type="ECO:0000256" key="8">
    <source>
        <dbReference type="ARBA" id="ARBA00022842"/>
    </source>
</evidence>
<dbReference type="GO" id="GO:0046872">
    <property type="term" value="F:metal ion binding"/>
    <property type="evidence" value="ECO:0007669"/>
    <property type="project" value="UniProtKB-KW"/>
</dbReference>
<dbReference type="NCBIfam" id="TIGR00147">
    <property type="entry name" value="YegS/Rv2252/BmrU family lipid kinase"/>
    <property type="match status" value="1"/>
</dbReference>
<dbReference type="GO" id="GO:0016301">
    <property type="term" value="F:kinase activity"/>
    <property type="evidence" value="ECO:0007669"/>
    <property type="project" value="UniProtKB-KW"/>
</dbReference>
<dbReference type="Gene3D" id="2.60.200.40">
    <property type="match status" value="1"/>
</dbReference>
<dbReference type="SUPFAM" id="SSF111331">
    <property type="entry name" value="NAD kinase/diacylglycerol kinase-like"/>
    <property type="match status" value="1"/>
</dbReference>
<dbReference type="InterPro" id="IPR050187">
    <property type="entry name" value="Lipid_Phosphate_FormReg"/>
</dbReference>
<proteinExistence type="predicted"/>
<dbReference type="GO" id="GO:0005886">
    <property type="term" value="C:plasma membrane"/>
    <property type="evidence" value="ECO:0007669"/>
    <property type="project" value="TreeGrafter"/>
</dbReference>
<sequence>MHKDGEWFVIVNPNAGRRKGEKDWLEIARLMNEAGISFTNVFTEHPNHAVRLARKHIEAGFRKIIVVGGDGTLNEVVNGIYTQKRLPPAEITLAMIPVGTGNDWGRSFNIPLDYKGAIDVIARENTRLQDVGKVSYHSKDLQKQRHFINMAGLGFDAMVAKRTNKVKQEGKSGPFSYLISLFTSLISYKATYARVKVDGQELKAGVFTMSVAICRFNGGGMMQAPNAIPDDGLFDVTVITRVSRLLVIRSVKKLYDGSFLKLPQVKTFRGAKVEIESDQPMYLETDGESLGHTPMNFEVIPLGITVVAGN</sequence>
<evidence type="ECO:0000256" key="6">
    <source>
        <dbReference type="ARBA" id="ARBA00022777"/>
    </source>
</evidence>
<comment type="cofactor">
    <cofactor evidence="1">
        <name>Mg(2+)</name>
        <dbReference type="ChEBI" id="CHEBI:18420"/>
    </cofactor>
</comment>
<feature type="domain" description="DAGKc" evidence="12">
    <location>
        <begin position="2"/>
        <end position="138"/>
    </location>
</feature>
<evidence type="ECO:0000256" key="10">
    <source>
        <dbReference type="ARBA" id="ARBA00023209"/>
    </source>
</evidence>
<dbReference type="GO" id="GO:0005524">
    <property type="term" value="F:ATP binding"/>
    <property type="evidence" value="ECO:0007669"/>
    <property type="project" value="UniProtKB-KW"/>
</dbReference>
<keyword evidence="11" id="KW-1208">Phospholipid metabolism</keyword>
<evidence type="ECO:0000256" key="4">
    <source>
        <dbReference type="ARBA" id="ARBA00022723"/>
    </source>
</evidence>
<keyword evidence="14" id="KW-1185">Reference proteome</keyword>
<evidence type="ECO:0000259" key="12">
    <source>
        <dbReference type="PROSITE" id="PS50146"/>
    </source>
</evidence>
<dbReference type="RefSeq" id="WP_062041816.1">
    <property type="nucleotide sequence ID" value="NZ_DF968182.1"/>
</dbReference>
<dbReference type="SMART" id="SM00046">
    <property type="entry name" value="DAGKc"/>
    <property type="match status" value="1"/>
</dbReference>
<evidence type="ECO:0000313" key="14">
    <source>
        <dbReference type="Proteomes" id="UP000053091"/>
    </source>
</evidence>
<dbReference type="PANTHER" id="PTHR12358">
    <property type="entry name" value="SPHINGOSINE KINASE"/>
    <property type="match status" value="1"/>
</dbReference>
<keyword evidence="6 13" id="KW-0418">Kinase</keyword>
<keyword evidence="10" id="KW-0594">Phospholipid biosynthesis</keyword>
<evidence type="ECO:0000256" key="7">
    <source>
        <dbReference type="ARBA" id="ARBA00022840"/>
    </source>
</evidence>
<keyword evidence="8" id="KW-0460">Magnesium</keyword>
<dbReference type="InterPro" id="IPR017438">
    <property type="entry name" value="ATP-NAD_kinase_N"/>
</dbReference>
<dbReference type="OrthoDB" id="9786026at2"/>
<keyword evidence="9" id="KW-0443">Lipid metabolism</keyword>
<dbReference type="InterPro" id="IPR045540">
    <property type="entry name" value="YegS/DAGK_C"/>
</dbReference>
<organism evidence="13">
    <name type="scientific">Lentimicrobium saccharophilum</name>
    <dbReference type="NCBI Taxonomy" id="1678841"/>
    <lineage>
        <taxon>Bacteria</taxon>
        <taxon>Pseudomonadati</taxon>
        <taxon>Bacteroidota</taxon>
        <taxon>Bacteroidia</taxon>
        <taxon>Bacteroidales</taxon>
        <taxon>Lentimicrobiaceae</taxon>
        <taxon>Lentimicrobium</taxon>
    </lineage>
</organism>
<dbReference type="Pfam" id="PF00781">
    <property type="entry name" value="DAGK_cat"/>
    <property type="match status" value="1"/>
</dbReference>
<evidence type="ECO:0000256" key="11">
    <source>
        <dbReference type="ARBA" id="ARBA00023264"/>
    </source>
</evidence>
<gene>
    <name evidence="13" type="ORF">TBC1_112070</name>
</gene>
<dbReference type="PROSITE" id="PS50146">
    <property type="entry name" value="DAGK"/>
    <property type="match status" value="1"/>
</dbReference>
<evidence type="ECO:0000256" key="2">
    <source>
        <dbReference type="ARBA" id="ARBA00022516"/>
    </source>
</evidence>
<keyword evidence="3" id="KW-0808">Transferase</keyword>
<keyword evidence="4" id="KW-0479">Metal-binding</keyword>